<dbReference type="Proteomes" id="UP000028701">
    <property type="component" value="Unassembled WGS sequence"/>
</dbReference>
<feature type="chain" id="PRO_5001756011" description="DUF3617 family protein" evidence="1">
    <location>
        <begin position="28"/>
        <end position="144"/>
    </location>
</feature>
<keyword evidence="1" id="KW-0732">Signal</keyword>
<evidence type="ECO:0008006" key="4">
    <source>
        <dbReference type="Google" id="ProtNLM"/>
    </source>
</evidence>
<dbReference type="AlphaFoldDB" id="A0A081CSL4"/>
<protein>
    <recommendedName>
        <fullName evidence="4">DUF3617 family protein</fullName>
    </recommendedName>
</protein>
<reference evidence="2 3" key="1">
    <citation type="submission" date="2014-08" db="EMBL/GenBank/DDBJ databases">
        <title>Whole genome shotgun sequence of Rhizobium rubi NBRC 13261.</title>
        <authorList>
            <person name="Katano-Makiyama Y."/>
            <person name="Hosoyama A."/>
            <person name="Hashimoto M."/>
            <person name="Hosoyama Y."/>
            <person name="Noguchi M."/>
            <person name="Tsuchikane K."/>
            <person name="Uohara A."/>
            <person name="Ohji S."/>
            <person name="Ichikawa N."/>
            <person name="Kimura A."/>
            <person name="Yamazoe A."/>
            <person name="Fujita N."/>
        </authorList>
    </citation>
    <scope>NUCLEOTIDE SEQUENCE [LARGE SCALE GENOMIC DNA]</scope>
    <source>
        <strain evidence="2 3">NBRC 13261</strain>
    </source>
</reference>
<gene>
    <name evidence="2" type="ORF">RRU01S_07_01850</name>
</gene>
<sequence length="144" mass="15853">MPVSKTISFKRLSILVALFGLSPPVLAEETGLPAGLWQVRIFTPIPTPELKNDEQVFQICYDEAAIKAHMNPVLPKAQAAKCDLDFTDMGDLAFDATCKDGDHRLRISQAAEGFWRGTYRFVGKAPGTMLEPAVELKKIADTCE</sequence>
<feature type="signal peptide" evidence="1">
    <location>
        <begin position="1"/>
        <end position="27"/>
    </location>
</feature>
<proteinExistence type="predicted"/>
<evidence type="ECO:0000313" key="2">
    <source>
        <dbReference type="EMBL" id="GAK69660.1"/>
    </source>
</evidence>
<accession>A0A081CSL4</accession>
<name>A0A081CSL4_9HYPH</name>
<evidence type="ECO:0000313" key="3">
    <source>
        <dbReference type="Proteomes" id="UP000028701"/>
    </source>
</evidence>
<dbReference type="EMBL" id="BBJU01000007">
    <property type="protein sequence ID" value="GAK69660.1"/>
    <property type="molecule type" value="Genomic_DNA"/>
</dbReference>
<organism evidence="2 3">
    <name type="scientific">Agrobacterium rubi TR3 = NBRC 13261</name>
    <dbReference type="NCBI Taxonomy" id="1368415"/>
    <lineage>
        <taxon>Bacteria</taxon>
        <taxon>Pseudomonadati</taxon>
        <taxon>Pseudomonadota</taxon>
        <taxon>Alphaproteobacteria</taxon>
        <taxon>Hyphomicrobiales</taxon>
        <taxon>Rhizobiaceae</taxon>
        <taxon>Rhizobium/Agrobacterium group</taxon>
        <taxon>Agrobacterium</taxon>
    </lineage>
</organism>
<comment type="caution">
    <text evidence="2">The sequence shown here is derived from an EMBL/GenBank/DDBJ whole genome shotgun (WGS) entry which is preliminary data.</text>
</comment>
<evidence type="ECO:0000256" key="1">
    <source>
        <dbReference type="SAM" id="SignalP"/>
    </source>
</evidence>